<dbReference type="Proteomes" id="UP001165343">
    <property type="component" value="Unassembled WGS sequence"/>
</dbReference>
<dbReference type="InterPro" id="IPR029021">
    <property type="entry name" value="Prot-tyrosine_phosphatase-like"/>
</dbReference>
<sequence length="134" mass="14159">MIRELDDRTLVSGQINPADLPALKASGVTMIVCNRPDGEDPGQPSAAEIESAAEQHGLQFRHVPIIRGIGPADVQSMQEAMDAAEGKLLAYCRSGNRSALTWAVARRGQGASVEEIERAVSGAGFDLSPVAHLL</sequence>
<dbReference type="RefSeq" id="WP_249868353.1">
    <property type="nucleotide sequence ID" value="NZ_JAMGBC010000001.1"/>
</dbReference>
<comment type="caution">
    <text evidence="2">The sequence shown here is derived from an EMBL/GenBank/DDBJ whole genome shotgun (WGS) entry which is preliminary data.</text>
</comment>
<evidence type="ECO:0000313" key="3">
    <source>
        <dbReference type="Proteomes" id="UP001165343"/>
    </source>
</evidence>
<dbReference type="Gene3D" id="3.90.190.10">
    <property type="entry name" value="Protein tyrosine phosphatase superfamily"/>
    <property type="match status" value="1"/>
</dbReference>
<dbReference type="EMBL" id="JAMGBC010000001">
    <property type="protein sequence ID" value="MCL6679457.1"/>
    <property type="molecule type" value="Genomic_DNA"/>
</dbReference>
<protein>
    <submittedName>
        <fullName evidence="2">TIGR01244 family sulfur transferase</fullName>
    </submittedName>
</protein>
<dbReference type="Pfam" id="PF04273">
    <property type="entry name" value="BLH_phosphatase"/>
    <property type="match status" value="1"/>
</dbReference>
<dbReference type="NCBIfam" id="TIGR01244">
    <property type="entry name" value="TIGR01244 family sulfur transferase"/>
    <property type="match status" value="1"/>
</dbReference>
<dbReference type="InterPro" id="IPR005939">
    <property type="entry name" value="BLH_phosphatase-like"/>
</dbReference>
<gene>
    <name evidence="2" type="ORF">LZ519_09060</name>
</gene>
<reference evidence="2" key="1">
    <citation type="submission" date="2022-05" db="EMBL/GenBank/DDBJ databases">
        <authorList>
            <person name="Jo J.-H."/>
            <person name="Im W.-T."/>
        </authorList>
    </citation>
    <scope>NUCLEOTIDE SEQUENCE</scope>
    <source>
        <strain evidence="2">RG327</strain>
    </source>
</reference>
<dbReference type="GO" id="GO:0016740">
    <property type="term" value="F:transferase activity"/>
    <property type="evidence" value="ECO:0007669"/>
    <property type="project" value="UniProtKB-KW"/>
</dbReference>
<organism evidence="2 3">
    <name type="scientific">Sphingomonas anseongensis</name>
    <dbReference type="NCBI Taxonomy" id="2908207"/>
    <lineage>
        <taxon>Bacteria</taxon>
        <taxon>Pseudomonadati</taxon>
        <taxon>Pseudomonadota</taxon>
        <taxon>Alphaproteobacteria</taxon>
        <taxon>Sphingomonadales</taxon>
        <taxon>Sphingomonadaceae</taxon>
        <taxon>Sphingomonas</taxon>
    </lineage>
</organism>
<dbReference type="SUPFAM" id="SSF52799">
    <property type="entry name" value="(Phosphotyrosine protein) phosphatases II"/>
    <property type="match status" value="1"/>
</dbReference>
<proteinExistence type="predicted"/>
<feature type="domain" description="Beta-lactamase hydrolase-like protein phosphatase-like" evidence="1">
    <location>
        <begin position="3"/>
        <end position="106"/>
    </location>
</feature>
<keyword evidence="2" id="KW-0808">Transferase</keyword>
<accession>A0ABT0RGQ7</accession>
<evidence type="ECO:0000259" key="1">
    <source>
        <dbReference type="Pfam" id="PF04273"/>
    </source>
</evidence>
<evidence type="ECO:0000313" key="2">
    <source>
        <dbReference type="EMBL" id="MCL6679457.1"/>
    </source>
</evidence>
<name>A0ABT0RGQ7_9SPHN</name>
<keyword evidence="3" id="KW-1185">Reference proteome</keyword>